<dbReference type="PANTHER" id="PTHR31836:SF25">
    <property type="entry name" value="RLPA-LIKE PROTEIN DOUBLE-PSI BETA-BARREL DOMAIN-CONTAINING PROTEIN"/>
    <property type="match status" value="1"/>
</dbReference>
<evidence type="ECO:0000256" key="1">
    <source>
        <dbReference type="ARBA" id="ARBA00022729"/>
    </source>
</evidence>
<dbReference type="InterPro" id="IPR051477">
    <property type="entry name" value="Expansin_CellWall"/>
</dbReference>
<protein>
    <recommendedName>
        <fullName evidence="5">RlpA-like protein double-psi beta-barrel domain-containing protein</fullName>
    </recommendedName>
</protein>
<keyword evidence="4" id="KW-1185">Reference proteome</keyword>
<dbReference type="SUPFAM" id="SSF50685">
    <property type="entry name" value="Barwin-like endoglucanases"/>
    <property type="match status" value="1"/>
</dbReference>
<comment type="caution">
    <text evidence="3">The sequence shown here is derived from an EMBL/GenBank/DDBJ whole genome shotgun (WGS) entry which is preliminary data.</text>
</comment>
<evidence type="ECO:0000313" key="3">
    <source>
        <dbReference type="EMBL" id="THH27880.1"/>
    </source>
</evidence>
<name>A0A4S4MWU3_9APHY</name>
<dbReference type="InterPro" id="IPR036908">
    <property type="entry name" value="RlpA-like_sf"/>
</dbReference>
<evidence type="ECO:0000313" key="4">
    <source>
        <dbReference type="Proteomes" id="UP000308730"/>
    </source>
</evidence>
<feature type="chain" id="PRO_5020837465" description="RlpA-like protein double-psi beta-barrel domain-containing protein" evidence="2">
    <location>
        <begin position="21"/>
        <end position="138"/>
    </location>
</feature>
<feature type="signal peptide" evidence="2">
    <location>
        <begin position="1"/>
        <end position="20"/>
    </location>
</feature>
<keyword evidence="1 2" id="KW-0732">Signal</keyword>
<gene>
    <name evidence="3" type="ORF">EUX98_g6315</name>
</gene>
<organism evidence="3 4">
    <name type="scientific">Antrodiella citrinella</name>
    <dbReference type="NCBI Taxonomy" id="2447956"/>
    <lineage>
        <taxon>Eukaryota</taxon>
        <taxon>Fungi</taxon>
        <taxon>Dikarya</taxon>
        <taxon>Basidiomycota</taxon>
        <taxon>Agaricomycotina</taxon>
        <taxon>Agaricomycetes</taxon>
        <taxon>Polyporales</taxon>
        <taxon>Steccherinaceae</taxon>
        <taxon>Antrodiella</taxon>
    </lineage>
</organism>
<evidence type="ECO:0008006" key="5">
    <source>
        <dbReference type="Google" id="ProtNLM"/>
    </source>
</evidence>
<dbReference type="Gene3D" id="2.40.40.10">
    <property type="entry name" value="RlpA-like domain"/>
    <property type="match status" value="1"/>
</dbReference>
<evidence type="ECO:0000256" key="2">
    <source>
        <dbReference type="SAM" id="SignalP"/>
    </source>
</evidence>
<dbReference type="EMBL" id="SGPM01000218">
    <property type="protein sequence ID" value="THH27880.1"/>
    <property type="molecule type" value="Genomic_DNA"/>
</dbReference>
<dbReference type="AlphaFoldDB" id="A0A4S4MWU3"/>
<dbReference type="CDD" id="cd22191">
    <property type="entry name" value="DPBB_RlpA_EXP_N-like"/>
    <property type="match status" value="1"/>
</dbReference>
<reference evidence="3 4" key="1">
    <citation type="submission" date="2019-02" db="EMBL/GenBank/DDBJ databases">
        <title>Genome sequencing of the rare red list fungi Antrodiella citrinella (Flaviporus citrinellus).</title>
        <authorList>
            <person name="Buettner E."/>
            <person name="Kellner H."/>
        </authorList>
    </citation>
    <scope>NUCLEOTIDE SEQUENCE [LARGE SCALE GENOMIC DNA]</scope>
    <source>
        <strain evidence="3 4">DSM 108506</strain>
    </source>
</reference>
<sequence length="138" mass="14784">MIFSLLQLFLFSLFCTLCGASPLAVNGTSGTLEKRVTHTGRGTWFNAGLGACGDEDSNDNPIVAISSQIYGSGGNCNQWMTITNTKNGKVASGKTRDECEGCGKYDIDMSPSLFEQLGSLDTGVLSVSWHFEAKDWSP</sequence>
<dbReference type="OrthoDB" id="406505at2759"/>
<accession>A0A4S4MWU3</accession>
<dbReference type="PANTHER" id="PTHR31836">
    <property type="match status" value="1"/>
</dbReference>
<proteinExistence type="predicted"/>
<dbReference type="Proteomes" id="UP000308730">
    <property type="component" value="Unassembled WGS sequence"/>
</dbReference>